<dbReference type="AlphaFoldDB" id="A0AAV7AWF3"/>
<dbReference type="PANTHER" id="PTHR21615:SF2">
    <property type="entry name" value="CYCLIN N-TERMINAL DOMAIN-CONTAINING PROTEIN 1"/>
    <property type="match status" value="1"/>
</dbReference>
<dbReference type="GO" id="GO:0035861">
    <property type="term" value="C:site of double-strand break"/>
    <property type="evidence" value="ECO:0007669"/>
    <property type="project" value="TreeGrafter"/>
</dbReference>
<dbReference type="Proteomes" id="UP000824782">
    <property type="component" value="Unassembled WGS sequence"/>
</dbReference>
<organism evidence="1 2">
    <name type="scientific">Engystomops pustulosus</name>
    <name type="common">Tungara frog</name>
    <name type="synonym">Physalaemus pustulosus</name>
    <dbReference type="NCBI Taxonomy" id="76066"/>
    <lineage>
        <taxon>Eukaryota</taxon>
        <taxon>Metazoa</taxon>
        <taxon>Chordata</taxon>
        <taxon>Craniata</taxon>
        <taxon>Vertebrata</taxon>
        <taxon>Euteleostomi</taxon>
        <taxon>Amphibia</taxon>
        <taxon>Batrachia</taxon>
        <taxon>Anura</taxon>
        <taxon>Neobatrachia</taxon>
        <taxon>Hyloidea</taxon>
        <taxon>Leptodactylidae</taxon>
        <taxon>Leiuperinae</taxon>
        <taxon>Engystomops</taxon>
    </lineage>
</organism>
<dbReference type="InterPro" id="IPR036915">
    <property type="entry name" value="Cyclin-like_sf"/>
</dbReference>
<dbReference type="GO" id="GO:0007131">
    <property type="term" value="P:reciprocal meiotic recombination"/>
    <property type="evidence" value="ECO:0007669"/>
    <property type="project" value="TreeGrafter"/>
</dbReference>
<evidence type="ECO:0000313" key="1">
    <source>
        <dbReference type="EMBL" id="KAG8565924.1"/>
    </source>
</evidence>
<dbReference type="Gene3D" id="1.10.472.10">
    <property type="entry name" value="Cyclin-like"/>
    <property type="match status" value="1"/>
</dbReference>
<accession>A0AAV7AWF3</accession>
<dbReference type="EMBL" id="WNYA01000006">
    <property type="protein sequence ID" value="KAG8565924.1"/>
    <property type="molecule type" value="Genomic_DNA"/>
</dbReference>
<name>A0AAV7AWF3_ENGPU</name>
<dbReference type="CDD" id="cd20541">
    <property type="entry name" value="CYCLIN_CNTD1"/>
    <property type="match status" value="1"/>
</dbReference>
<dbReference type="SUPFAM" id="SSF47954">
    <property type="entry name" value="Cyclin-like"/>
    <property type="match status" value="1"/>
</dbReference>
<evidence type="ECO:0000313" key="2">
    <source>
        <dbReference type="Proteomes" id="UP000824782"/>
    </source>
</evidence>
<dbReference type="PANTHER" id="PTHR21615">
    <property type="entry name" value="CYCLIN N-TERMINAL DOMAIN-CONTAINING PROTEIN 1"/>
    <property type="match status" value="1"/>
</dbReference>
<reference evidence="1" key="1">
    <citation type="thesis" date="2020" institute="ProQuest LLC" country="789 East Eisenhower Parkway, Ann Arbor, MI, USA">
        <title>Comparative Genomics and Chromosome Evolution.</title>
        <authorList>
            <person name="Mudd A.B."/>
        </authorList>
    </citation>
    <scope>NUCLEOTIDE SEQUENCE</scope>
    <source>
        <strain evidence="1">237g6f4</strain>
        <tissue evidence="1">Blood</tissue>
    </source>
</reference>
<proteinExistence type="predicted"/>
<sequence length="256" mass="29132">MVFLLSEHWGQDHSTKYQAVELLDRFMILHVENLYKSSAESLNVKEPSHVKSWGSIKGRLCKKFLLYLASCIQITSKLHFHCNIINNYMVLQFLRSAGYSYKKEDPLKSELTVLKTLNFCINVHSPFAYVEMLLEVLEYNGCSLQLKDVHSTCRMILDLVYLLRAPIYEAVLKASVDLSTPTSLQRSKFLTVKEDQMLLGTGVISASAFIINPNSWNQVLEHLSNITGITVSSVFEMCNAILKHCEGDTGLFSRRK</sequence>
<protein>
    <recommendedName>
        <fullName evidence="3">Cyclin N-terminal domain-containing protein 1</fullName>
    </recommendedName>
</protein>
<keyword evidence="2" id="KW-1185">Reference proteome</keyword>
<evidence type="ECO:0008006" key="3">
    <source>
        <dbReference type="Google" id="ProtNLM"/>
    </source>
</evidence>
<gene>
    <name evidence="1" type="ORF">GDO81_013032</name>
</gene>
<comment type="caution">
    <text evidence="1">The sequence shown here is derived from an EMBL/GenBank/DDBJ whole genome shotgun (WGS) entry which is preliminary data.</text>
</comment>